<keyword evidence="5 8" id="KW-0812">Transmembrane</keyword>
<keyword evidence="6 8" id="KW-1133">Transmembrane helix</keyword>
<keyword evidence="3" id="KW-0813">Transport</keyword>
<keyword evidence="4 8" id="KW-1003">Cell membrane</keyword>
<dbReference type="PANTHER" id="PTHR30269">
    <property type="entry name" value="TRANSMEMBRANE PROTEIN YFCA"/>
    <property type="match status" value="1"/>
</dbReference>
<name>A0A4D7DVB1_9HYPH</name>
<dbReference type="Proteomes" id="UP000298545">
    <property type="component" value="Chromosome circular"/>
</dbReference>
<feature type="transmembrane region" description="Helical" evidence="8">
    <location>
        <begin position="222"/>
        <end position="244"/>
    </location>
</feature>
<dbReference type="InterPro" id="IPR052017">
    <property type="entry name" value="TSUP"/>
</dbReference>
<dbReference type="AlphaFoldDB" id="A0A4D7DVB1"/>
<comment type="subcellular location">
    <subcellularLocation>
        <location evidence="1 8">Cell membrane</location>
        <topology evidence="1 8">Multi-pass membrane protein</topology>
    </subcellularLocation>
</comment>
<dbReference type="KEGG" id="alf:CFBP5473_09570"/>
<feature type="transmembrane region" description="Helical" evidence="8">
    <location>
        <begin position="111"/>
        <end position="129"/>
    </location>
</feature>
<dbReference type="EMBL" id="CP072167">
    <property type="protein sequence ID" value="QYA06414.1"/>
    <property type="molecule type" value="Genomic_DNA"/>
</dbReference>
<accession>A0A4D7DVB1</accession>
<evidence type="ECO:0000256" key="7">
    <source>
        <dbReference type="ARBA" id="ARBA00023136"/>
    </source>
</evidence>
<feature type="transmembrane region" description="Helical" evidence="8">
    <location>
        <begin position="165"/>
        <end position="185"/>
    </location>
</feature>
<dbReference type="EMBL" id="CP039691">
    <property type="protein sequence ID" value="QCI98132.1"/>
    <property type="molecule type" value="Genomic_DNA"/>
</dbReference>
<evidence type="ECO:0000313" key="10">
    <source>
        <dbReference type="EMBL" id="QYA06414.1"/>
    </source>
</evidence>
<protein>
    <recommendedName>
        <fullName evidence="8">Probable membrane transporter protein</fullName>
    </recommendedName>
</protein>
<evidence type="ECO:0000256" key="5">
    <source>
        <dbReference type="ARBA" id="ARBA00022692"/>
    </source>
</evidence>
<reference evidence="10 12" key="2">
    <citation type="submission" date="2021-03" db="EMBL/GenBank/DDBJ databases">
        <title>Rapid diversification of plasmids in a genus of pathogenic and nitrogen fixing bacteria.</title>
        <authorList>
            <person name="Weisberg A.J."/>
            <person name="Miller M."/>
            <person name="Ream W."/>
            <person name="Grunwald N.J."/>
            <person name="Chang J.H."/>
        </authorList>
    </citation>
    <scope>NUCLEOTIDE SEQUENCE [LARGE SCALE GENOMIC DNA]</scope>
    <source>
        <strain evidence="10 12">AF3.44</strain>
    </source>
</reference>
<dbReference type="STRING" id="1367849.GCA_000518585_03082"/>
<evidence type="ECO:0000256" key="3">
    <source>
        <dbReference type="ARBA" id="ARBA00022448"/>
    </source>
</evidence>
<evidence type="ECO:0000256" key="2">
    <source>
        <dbReference type="ARBA" id="ARBA00009142"/>
    </source>
</evidence>
<dbReference type="Proteomes" id="UP000826513">
    <property type="component" value="Chromosome 1"/>
</dbReference>
<dbReference type="GO" id="GO:0005886">
    <property type="term" value="C:plasma membrane"/>
    <property type="evidence" value="ECO:0007669"/>
    <property type="project" value="UniProtKB-SubCell"/>
</dbReference>
<gene>
    <name evidence="9" type="ORF">CFBP5473_09570</name>
    <name evidence="10" type="ORF">J5285_10140</name>
</gene>
<feature type="transmembrane region" description="Helical" evidence="8">
    <location>
        <begin position="264"/>
        <end position="282"/>
    </location>
</feature>
<proteinExistence type="inferred from homology"/>
<evidence type="ECO:0000313" key="9">
    <source>
        <dbReference type="EMBL" id="QCI98132.1"/>
    </source>
</evidence>
<comment type="similarity">
    <text evidence="2 8">Belongs to the 4-toluene sulfonate uptake permease (TSUP) (TC 2.A.102) family.</text>
</comment>
<dbReference type="InterPro" id="IPR002781">
    <property type="entry name" value="TM_pro_TauE-like"/>
</dbReference>
<evidence type="ECO:0000256" key="1">
    <source>
        <dbReference type="ARBA" id="ARBA00004651"/>
    </source>
</evidence>
<feature type="transmembrane region" description="Helical" evidence="8">
    <location>
        <begin position="41"/>
        <end position="67"/>
    </location>
</feature>
<keyword evidence="7 8" id="KW-0472">Membrane</keyword>
<evidence type="ECO:0000256" key="6">
    <source>
        <dbReference type="ARBA" id="ARBA00022989"/>
    </source>
</evidence>
<organism evidence="9 11">
    <name type="scientific">Agrobacterium larrymoorei</name>
    <dbReference type="NCBI Taxonomy" id="160699"/>
    <lineage>
        <taxon>Bacteria</taxon>
        <taxon>Pseudomonadati</taxon>
        <taxon>Pseudomonadota</taxon>
        <taxon>Alphaproteobacteria</taxon>
        <taxon>Hyphomicrobiales</taxon>
        <taxon>Rhizobiaceae</taxon>
        <taxon>Rhizobium/Agrobacterium group</taxon>
        <taxon>Agrobacterium</taxon>
    </lineage>
</organism>
<dbReference type="PANTHER" id="PTHR30269:SF0">
    <property type="entry name" value="MEMBRANE TRANSPORTER PROTEIN YFCA-RELATED"/>
    <property type="match status" value="1"/>
</dbReference>
<reference evidence="9 11" key="1">
    <citation type="submission" date="2019-04" db="EMBL/GenBank/DDBJ databases">
        <title>Complete genome sequence of Agrobacterium larrymoorei CFBP5473.</title>
        <authorList>
            <person name="Haryono M."/>
            <person name="Chou L."/>
            <person name="Lin Y.-C."/>
            <person name="Lai E.-M."/>
            <person name="Kuo C.-H."/>
        </authorList>
    </citation>
    <scope>NUCLEOTIDE SEQUENCE [LARGE SCALE GENOMIC DNA]</scope>
    <source>
        <strain evidence="9 11">CFBP5473</strain>
    </source>
</reference>
<feature type="transmembrane region" description="Helical" evidence="8">
    <location>
        <begin position="191"/>
        <end position="210"/>
    </location>
</feature>
<dbReference type="OrthoDB" id="554695at2"/>
<keyword evidence="12" id="KW-1185">Reference proteome</keyword>
<dbReference type="Pfam" id="PF01925">
    <property type="entry name" value="TauE"/>
    <property type="match status" value="1"/>
</dbReference>
<sequence>MRGNATALNSGCGTGNSVPQAANNITPSPEFLPVFELTFQLFFILFLVAIFAGFVDSIAGGGGLIVLPAMLIMGIPPLEALGTNKLQAQFGSASATIAYARKGHVNLREQFPMALMALIGGMAGAFTASFVPADILRAIMPFLLVAIAIYFALKPNLSDIDSHRRITPFLFGLTVVPLIGFYDGIFGPGAGSFYMLAFVGLAGFGMLKATAHTKLLNFGSNFGGFLIFTLNGAILWKLGLVMGLGQFLGAQVGSKLAMKNGAKIIRPLLVVSCIAMAARLILDTNAPYSLGWIIGKLSGG</sequence>
<evidence type="ECO:0000256" key="4">
    <source>
        <dbReference type="ARBA" id="ARBA00022475"/>
    </source>
</evidence>
<feature type="transmembrane region" description="Helical" evidence="8">
    <location>
        <begin position="135"/>
        <end position="153"/>
    </location>
</feature>
<evidence type="ECO:0000256" key="8">
    <source>
        <dbReference type="RuleBase" id="RU363041"/>
    </source>
</evidence>
<evidence type="ECO:0000313" key="12">
    <source>
        <dbReference type="Proteomes" id="UP000826513"/>
    </source>
</evidence>
<evidence type="ECO:0000313" key="11">
    <source>
        <dbReference type="Proteomes" id="UP000298545"/>
    </source>
</evidence>